<dbReference type="Pfam" id="PF01584">
    <property type="entry name" value="CheW"/>
    <property type="match status" value="1"/>
</dbReference>
<accession>A0ABW6KE83</accession>
<evidence type="ECO:0000313" key="3">
    <source>
        <dbReference type="Proteomes" id="UP001601059"/>
    </source>
</evidence>
<evidence type="ECO:0000313" key="2">
    <source>
        <dbReference type="EMBL" id="MFE8702561.1"/>
    </source>
</evidence>
<dbReference type="PANTHER" id="PTHR22617">
    <property type="entry name" value="CHEMOTAXIS SENSOR HISTIDINE KINASE-RELATED"/>
    <property type="match status" value="1"/>
</dbReference>
<reference evidence="2 3" key="1">
    <citation type="submission" date="2024-08" db="EMBL/GenBank/DDBJ databases">
        <title>Two novel Cytobacillus novel species.</title>
        <authorList>
            <person name="Liu G."/>
        </authorList>
    </citation>
    <scope>NUCLEOTIDE SEQUENCE [LARGE SCALE GENOMIC DNA]</scope>
    <source>
        <strain evidence="2 3">FJAT-54145</strain>
    </source>
</reference>
<sequence length="159" mass="17817">MTEMNKVVVFQVGSEEYAIPINYVISIERIEGITPIPHLPSYVKGIGKVRGELIPAIDFQKILYDQFIAENESTRLIVLKTDELSIGVFVNDAKEIIDIPASQLKQLGLVAYDKTSYFTGVANLDSRLITIINPSLLVKSLEGIREIQEFMNNEKESSL</sequence>
<organism evidence="2 3">
    <name type="scientific">Cytobacillus spartinae</name>
    <dbReference type="NCBI Taxonomy" id="3299023"/>
    <lineage>
        <taxon>Bacteria</taxon>
        <taxon>Bacillati</taxon>
        <taxon>Bacillota</taxon>
        <taxon>Bacilli</taxon>
        <taxon>Bacillales</taxon>
        <taxon>Bacillaceae</taxon>
        <taxon>Cytobacillus</taxon>
    </lineage>
</organism>
<dbReference type="RefSeq" id="WP_389362522.1">
    <property type="nucleotide sequence ID" value="NZ_JBIACK010000010.1"/>
</dbReference>
<comment type="caution">
    <text evidence="2">The sequence shown here is derived from an EMBL/GenBank/DDBJ whole genome shotgun (WGS) entry which is preliminary data.</text>
</comment>
<dbReference type="InterPro" id="IPR036061">
    <property type="entry name" value="CheW-like_dom_sf"/>
</dbReference>
<proteinExistence type="predicted"/>
<dbReference type="Gene3D" id="2.30.30.40">
    <property type="entry name" value="SH3 Domains"/>
    <property type="match status" value="1"/>
</dbReference>
<dbReference type="PANTHER" id="PTHR22617:SF23">
    <property type="entry name" value="CHEMOTAXIS PROTEIN CHEW"/>
    <property type="match status" value="1"/>
</dbReference>
<dbReference type="EMBL" id="JBIACK010000010">
    <property type="protein sequence ID" value="MFE8702561.1"/>
    <property type="molecule type" value="Genomic_DNA"/>
</dbReference>
<dbReference type="SMART" id="SM00260">
    <property type="entry name" value="CheW"/>
    <property type="match status" value="1"/>
</dbReference>
<dbReference type="InterPro" id="IPR039315">
    <property type="entry name" value="CheW"/>
</dbReference>
<keyword evidence="3" id="KW-1185">Reference proteome</keyword>
<gene>
    <name evidence="2" type="ORF">ACFYKX_18340</name>
</gene>
<dbReference type="Proteomes" id="UP001601059">
    <property type="component" value="Unassembled WGS sequence"/>
</dbReference>
<dbReference type="SUPFAM" id="SSF50341">
    <property type="entry name" value="CheW-like"/>
    <property type="match status" value="1"/>
</dbReference>
<dbReference type="Gene3D" id="2.40.50.180">
    <property type="entry name" value="CheA-289, Domain 4"/>
    <property type="match status" value="1"/>
</dbReference>
<evidence type="ECO:0000259" key="1">
    <source>
        <dbReference type="PROSITE" id="PS50851"/>
    </source>
</evidence>
<protein>
    <submittedName>
        <fullName evidence="2">Chemotaxis protein CheW</fullName>
    </submittedName>
</protein>
<feature type="domain" description="CheW-like" evidence="1">
    <location>
        <begin position="4"/>
        <end position="143"/>
    </location>
</feature>
<name>A0ABW6KE83_9BACI</name>
<dbReference type="PROSITE" id="PS50851">
    <property type="entry name" value="CHEW"/>
    <property type="match status" value="1"/>
</dbReference>
<dbReference type="InterPro" id="IPR002545">
    <property type="entry name" value="CheW-lke_dom"/>
</dbReference>